<keyword evidence="3 6" id="KW-0812">Transmembrane</keyword>
<organism evidence="7 8">
    <name type="scientific">Paenibacillus plantiphilus</name>
    <dbReference type="NCBI Taxonomy" id="2905650"/>
    <lineage>
        <taxon>Bacteria</taxon>
        <taxon>Bacillati</taxon>
        <taxon>Bacillota</taxon>
        <taxon>Bacilli</taxon>
        <taxon>Bacillales</taxon>
        <taxon>Paenibacillaceae</taxon>
        <taxon>Paenibacillus</taxon>
    </lineage>
</organism>
<feature type="transmembrane region" description="Helical" evidence="6">
    <location>
        <begin position="204"/>
        <end position="226"/>
    </location>
</feature>
<feature type="transmembrane region" description="Helical" evidence="6">
    <location>
        <begin position="6"/>
        <end position="36"/>
    </location>
</feature>
<sequence>MPIKQILVLAAGLLFLYLLFTVGAPFLLALIVAIFIEPLNGFLMRNARMNRLIAVTVSSTLFTLLLIGTAAFVGVKVIAEVIAFWDKVPGVLEDANTYLQDTLENAKHLYEHMPPDAAAQLESWVAGLADSLFSMISAVSKSFVAVAKGIPGMFIFFIVFLVAVYLFGYSLNTLKATFLSMFEERSRAQVGDVLQNLRQSIFGFLRSMIILSALTYLLTFIGLLILGLKYPLAIALLVVIVDIMPILGTGSVLVPWASYLLLTGSTFEGIGLLILFIVITVFRRIVEPKVLGDAVGIGALPALISLYVGFKLVGVVGVFLGPLVVIVYMAARKAGLFQMKIKL</sequence>
<gene>
    <name evidence="7" type="ORF">PAECIP111893_01351</name>
</gene>
<evidence type="ECO:0000256" key="4">
    <source>
        <dbReference type="ARBA" id="ARBA00022989"/>
    </source>
</evidence>
<evidence type="ECO:0000256" key="2">
    <source>
        <dbReference type="ARBA" id="ARBA00009773"/>
    </source>
</evidence>
<evidence type="ECO:0000256" key="6">
    <source>
        <dbReference type="SAM" id="Phobius"/>
    </source>
</evidence>
<keyword evidence="8" id="KW-1185">Reference proteome</keyword>
<keyword evidence="5 6" id="KW-0472">Membrane</keyword>
<comment type="subcellular location">
    <subcellularLocation>
        <location evidence="1">Membrane</location>
        <topology evidence="1">Multi-pass membrane protein</topology>
    </subcellularLocation>
</comment>
<dbReference type="PANTHER" id="PTHR21716">
    <property type="entry name" value="TRANSMEMBRANE PROTEIN"/>
    <property type="match status" value="1"/>
</dbReference>
<evidence type="ECO:0000256" key="1">
    <source>
        <dbReference type="ARBA" id="ARBA00004141"/>
    </source>
</evidence>
<dbReference type="EMBL" id="CAKMMF010000006">
    <property type="protein sequence ID" value="CAH1200383.1"/>
    <property type="molecule type" value="Genomic_DNA"/>
</dbReference>
<reference evidence="7" key="1">
    <citation type="submission" date="2022-01" db="EMBL/GenBank/DDBJ databases">
        <authorList>
            <person name="Criscuolo A."/>
        </authorList>
    </citation>
    <scope>NUCLEOTIDE SEQUENCE</scope>
    <source>
        <strain evidence="7">CIP111893</strain>
    </source>
</reference>
<dbReference type="Proteomes" id="UP000838686">
    <property type="component" value="Unassembled WGS sequence"/>
</dbReference>
<proteinExistence type="inferred from homology"/>
<feature type="transmembrane region" description="Helical" evidence="6">
    <location>
        <begin position="152"/>
        <end position="171"/>
    </location>
</feature>
<comment type="caution">
    <text evidence="7">The sequence shown here is derived from an EMBL/GenBank/DDBJ whole genome shotgun (WGS) entry which is preliminary data.</text>
</comment>
<feature type="transmembrane region" description="Helical" evidence="6">
    <location>
        <begin position="52"/>
        <end position="79"/>
    </location>
</feature>
<dbReference type="PANTHER" id="PTHR21716:SF68">
    <property type="entry name" value="TRANSPORT PROTEIN YTVI-RELATED"/>
    <property type="match status" value="1"/>
</dbReference>
<evidence type="ECO:0000313" key="8">
    <source>
        <dbReference type="Proteomes" id="UP000838686"/>
    </source>
</evidence>
<evidence type="ECO:0000256" key="3">
    <source>
        <dbReference type="ARBA" id="ARBA00022692"/>
    </source>
</evidence>
<keyword evidence="4 6" id="KW-1133">Transmembrane helix</keyword>
<evidence type="ECO:0000256" key="5">
    <source>
        <dbReference type="ARBA" id="ARBA00023136"/>
    </source>
</evidence>
<dbReference type="NCBIfam" id="TIGR02872">
    <property type="entry name" value="spore_ytvI"/>
    <property type="match status" value="1"/>
</dbReference>
<feature type="transmembrane region" description="Helical" evidence="6">
    <location>
        <begin position="259"/>
        <end position="278"/>
    </location>
</feature>
<feature type="transmembrane region" description="Helical" evidence="6">
    <location>
        <begin position="314"/>
        <end position="331"/>
    </location>
</feature>
<accession>A0ABM9C0I6</accession>
<evidence type="ECO:0000313" key="7">
    <source>
        <dbReference type="EMBL" id="CAH1200383.1"/>
    </source>
</evidence>
<comment type="similarity">
    <text evidence="2">Belongs to the autoinducer-2 exporter (AI-2E) (TC 2.A.86) family.</text>
</comment>
<dbReference type="InterPro" id="IPR014227">
    <property type="entry name" value="YtvI-like"/>
</dbReference>
<dbReference type="RefSeq" id="WP_236339710.1">
    <property type="nucleotide sequence ID" value="NZ_CAKMMF010000006.1"/>
</dbReference>
<protein>
    <submittedName>
        <fullName evidence="7">Sodium-lithium/proton antiporter</fullName>
    </submittedName>
</protein>
<dbReference type="Pfam" id="PF01594">
    <property type="entry name" value="AI-2E_transport"/>
    <property type="match status" value="1"/>
</dbReference>
<dbReference type="InterPro" id="IPR002549">
    <property type="entry name" value="AI-2E-like"/>
</dbReference>
<name>A0ABM9C0I6_9BACL</name>
<feature type="transmembrane region" description="Helical" evidence="6">
    <location>
        <begin position="233"/>
        <end position="253"/>
    </location>
</feature>